<dbReference type="GO" id="GO:0006631">
    <property type="term" value="P:fatty acid metabolic process"/>
    <property type="evidence" value="ECO:0007669"/>
    <property type="project" value="UniProtKB-ARBA"/>
</dbReference>
<protein>
    <recommendedName>
        <fullName evidence="1">Cytochrome b5 heme-binding domain-containing protein</fullName>
    </recommendedName>
</protein>
<organism evidence="2 3">
    <name type="scientific">Emiliania huxleyi (strain CCMP1516)</name>
    <dbReference type="NCBI Taxonomy" id="280463"/>
    <lineage>
        <taxon>Eukaryota</taxon>
        <taxon>Haptista</taxon>
        <taxon>Haptophyta</taxon>
        <taxon>Prymnesiophyceae</taxon>
        <taxon>Isochrysidales</taxon>
        <taxon>Noelaerhabdaceae</taxon>
        <taxon>Emiliania</taxon>
    </lineage>
</organism>
<keyword evidence="3" id="KW-1185">Reference proteome</keyword>
<dbReference type="GO" id="GO:0016020">
    <property type="term" value="C:membrane"/>
    <property type="evidence" value="ECO:0007669"/>
    <property type="project" value="TreeGrafter"/>
</dbReference>
<dbReference type="HOGENOM" id="CLU_102602_4_3_1"/>
<dbReference type="KEGG" id="ehx:EMIHUDRAFT_71873"/>
<dbReference type="RefSeq" id="XP_005785344.1">
    <property type="nucleotide sequence ID" value="XM_005785287.1"/>
</dbReference>
<evidence type="ECO:0000313" key="2">
    <source>
        <dbReference type="EnsemblProtists" id="EOD17488"/>
    </source>
</evidence>
<dbReference type="PRINTS" id="PR00363">
    <property type="entry name" value="CYTOCHROMEB5"/>
</dbReference>
<dbReference type="PANTHER" id="PTHR19353:SF19">
    <property type="entry name" value="DELTA(5) FATTY ACID DESATURASE C-RELATED"/>
    <property type="match status" value="1"/>
</dbReference>
<dbReference type="AlphaFoldDB" id="A0A0D3J1V3"/>
<accession>A0A0D3J1V3</accession>
<sequence length="74" mass="8307">MISHEELQRHSSGGDSWLAIHGMVYNVSRWHDRHPGGSDILLAYAGRDASDQFELFHPPAVARRLKPFLVGALE</sequence>
<dbReference type="PaxDb" id="2903-EOD17488"/>
<dbReference type="InterPro" id="IPR012171">
    <property type="entry name" value="Fatty_acid_desaturase"/>
</dbReference>
<evidence type="ECO:0000313" key="3">
    <source>
        <dbReference type="Proteomes" id="UP000013827"/>
    </source>
</evidence>
<dbReference type="Pfam" id="PF00173">
    <property type="entry name" value="Cyt-b5"/>
    <property type="match status" value="1"/>
</dbReference>
<dbReference type="InterPro" id="IPR001199">
    <property type="entry name" value="Cyt_B5-like_heme/steroid-bd"/>
</dbReference>
<dbReference type="OMA" id="GEGINDQ"/>
<dbReference type="GeneID" id="17263638"/>
<dbReference type="KEGG" id="ehx:EMIHUDRAFT_65915"/>
<dbReference type="PANTHER" id="PTHR19353">
    <property type="entry name" value="FATTY ACID DESATURASE 2"/>
    <property type="match status" value="1"/>
</dbReference>
<dbReference type="eggNOG" id="KOG4232">
    <property type="taxonomic scope" value="Eukaryota"/>
</dbReference>
<dbReference type="RefSeq" id="XP_005769917.1">
    <property type="nucleotide sequence ID" value="XM_005769860.1"/>
</dbReference>
<dbReference type="GO" id="GO:0016717">
    <property type="term" value="F:oxidoreductase activity, acting on paired donors, with oxidation of a pair of donors resulting in the reduction of molecular oxygen to two molecules of water"/>
    <property type="evidence" value="ECO:0007669"/>
    <property type="project" value="TreeGrafter"/>
</dbReference>
<dbReference type="Gene3D" id="3.10.120.10">
    <property type="entry name" value="Cytochrome b5-like heme/steroid binding domain"/>
    <property type="match status" value="1"/>
</dbReference>
<feature type="domain" description="Cytochrome b5 heme-binding" evidence="1">
    <location>
        <begin position="1"/>
        <end position="74"/>
    </location>
</feature>
<dbReference type="InterPro" id="IPR036400">
    <property type="entry name" value="Cyt_B5-like_heme/steroid_sf"/>
</dbReference>
<evidence type="ECO:0000259" key="1">
    <source>
        <dbReference type="PROSITE" id="PS50255"/>
    </source>
</evidence>
<dbReference type="EnsemblProtists" id="EOD32915">
    <property type="protein sequence ID" value="EOD32915"/>
    <property type="gene ID" value="EMIHUDRAFT_71873"/>
</dbReference>
<dbReference type="GO" id="GO:0008610">
    <property type="term" value="P:lipid biosynthetic process"/>
    <property type="evidence" value="ECO:0007669"/>
    <property type="project" value="UniProtKB-ARBA"/>
</dbReference>
<name>A0A0D3J1V3_EMIH1</name>
<dbReference type="Proteomes" id="UP000013827">
    <property type="component" value="Unassembled WGS sequence"/>
</dbReference>
<dbReference type="GeneID" id="17278188"/>
<dbReference type="SUPFAM" id="SSF55856">
    <property type="entry name" value="Cytochrome b5-like heme/steroid binding domain"/>
    <property type="match status" value="1"/>
</dbReference>
<dbReference type="PROSITE" id="PS50255">
    <property type="entry name" value="CYTOCHROME_B5_2"/>
    <property type="match status" value="1"/>
</dbReference>
<proteinExistence type="predicted"/>
<reference evidence="2" key="2">
    <citation type="submission" date="2024-10" db="UniProtKB">
        <authorList>
            <consortium name="EnsemblProtists"/>
        </authorList>
    </citation>
    <scope>IDENTIFICATION</scope>
</reference>
<reference evidence="3" key="1">
    <citation type="journal article" date="2013" name="Nature">
        <title>Pan genome of the phytoplankton Emiliania underpins its global distribution.</title>
        <authorList>
            <person name="Read B.A."/>
            <person name="Kegel J."/>
            <person name="Klute M.J."/>
            <person name="Kuo A."/>
            <person name="Lefebvre S.C."/>
            <person name="Maumus F."/>
            <person name="Mayer C."/>
            <person name="Miller J."/>
            <person name="Monier A."/>
            <person name="Salamov A."/>
            <person name="Young J."/>
            <person name="Aguilar M."/>
            <person name="Claverie J.M."/>
            <person name="Frickenhaus S."/>
            <person name="Gonzalez K."/>
            <person name="Herman E.K."/>
            <person name="Lin Y.C."/>
            <person name="Napier J."/>
            <person name="Ogata H."/>
            <person name="Sarno A.F."/>
            <person name="Shmutz J."/>
            <person name="Schroeder D."/>
            <person name="de Vargas C."/>
            <person name="Verret F."/>
            <person name="von Dassow P."/>
            <person name="Valentin K."/>
            <person name="Van de Peer Y."/>
            <person name="Wheeler G."/>
            <person name="Dacks J.B."/>
            <person name="Delwiche C.F."/>
            <person name="Dyhrman S.T."/>
            <person name="Glockner G."/>
            <person name="John U."/>
            <person name="Richards T."/>
            <person name="Worden A.Z."/>
            <person name="Zhang X."/>
            <person name="Grigoriev I.V."/>
            <person name="Allen A.E."/>
            <person name="Bidle K."/>
            <person name="Borodovsky M."/>
            <person name="Bowler C."/>
            <person name="Brownlee C."/>
            <person name="Cock J.M."/>
            <person name="Elias M."/>
            <person name="Gladyshev V.N."/>
            <person name="Groth M."/>
            <person name="Guda C."/>
            <person name="Hadaegh A."/>
            <person name="Iglesias-Rodriguez M.D."/>
            <person name="Jenkins J."/>
            <person name="Jones B.M."/>
            <person name="Lawson T."/>
            <person name="Leese F."/>
            <person name="Lindquist E."/>
            <person name="Lobanov A."/>
            <person name="Lomsadze A."/>
            <person name="Malik S.B."/>
            <person name="Marsh M.E."/>
            <person name="Mackinder L."/>
            <person name="Mock T."/>
            <person name="Mueller-Roeber B."/>
            <person name="Pagarete A."/>
            <person name="Parker M."/>
            <person name="Probert I."/>
            <person name="Quesneville H."/>
            <person name="Raines C."/>
            <person name="Rensing S.A."/>
            <person name="Riano-Pachon D.M."/>
            <person name="Richier S."/>
            <person name="Rokitta S."/>
            <person name="Shiraiwa Y."/>
            <person name="Soanes D.M."/>
            <person name="van der Giezen M."/>
            <person name="Wahlund T.M."/>
            <person name="Williams B."/>
            <person name="Wilson W."/>
            <person name="Wolfe G."/>
            <person name="Wurch L.L."/>
        </authorList>
    </citation>
    <scope>NUCLEOTIDE SEQUENCE</scope>
</reference>
<dbReference type="EnsemblProtists" id="EOD17488">
    <property type="protein sequence ID" value="EOD17488"/>
    <property type="gene ID" value="EMIHUDRAFT_65915"/>
</dbReference>
<dbReference type="SMART" id="SM01117">
    <property type="entry name" value="Cyt-b5"/>
    <property type="match status" value="1"/>
</dbReference>